<feature type="region of interest" description="Disordered" evidence="1">
    <location>
        <begin position="66"/>
        <end position="115"/>
    </location>
</feature>
<evidence type="ECO:0000313" key="2">
    <source>
        <dbReference type="EMBL" id="KJR82326.1"/>
    </source>
</evidence>
<dbReference type="RefSeq" id="XP_016585002.1">
    <property type="nucleotide sequence ID" value="XM_016736910.1"/>
</dbReference>
<dbReference type="AlphaFoldDB" id="A0A0F2M2G2"/>
<reference evidence="2 3" key="2">
    <citation type="journal article" date="2015" name="Eukaryot. Cell">
        <title>Asexual propagation of a virulent clone complex in a human and feline outbreak of sporotrichosis.</title>
        <authorList>
            <person name="Teixeira Mde M."/>
            <person name="Rodrigues A.M."/>
            <person name="Tsui C.K."/>
            <person name="de Almeida L.G."/>
            <person name="Van Diepeningen A.D."/>
            <person name="van den Ende B.G."/>
            <person name="Fernandes G.F."/>
            <person name="Kano R."/>
            <person name="Hamelin R.C."/>
            <person name="Lopes-Bezerra L.M."/>
            <person name="Vasconcelos A.T."/>
            <person name="de Hoog S."/>
            <person name="de Camargo Z.P."/>
            <person name="Felipe M.S."/>
        </authorList>
    </citation>
    <scope>NUCLEOTIDE SEQUENCE [LARGE SCALE GENOMIC DNA]</scope>
    <source>
        <strain evidence="2 3">1099-18</strain>
    </source>
</reference>
<dbReference type="KEGG" id="ssck:SPSK_10534"/>
<feature type="compositionally biased region" description="Basic and acidic residues" evidence="1">
    <location>
        <begin position="91"/>
        <end position="103"/>
    </location>
</feature>
<protein>
    <submittedName>
        <fullName evidence="2">Uncharacterized protein</fullName>
    </submittedName>
</protein>
<organism evidence="2 3">
    <name type="scientific">Sporothrix schenckii 1099-18</name>
    <dbReference type="NCBI Taxonomy" id="1397361"/>
    <lineage>
        <taxon>Eukaryota</taxon>
        <taxon>Fungi</taxon>
        <taxon>Dikarya</taxon>
        <taxon>Ascomycota</taxon>
        <taxon>Pezizomycotina</taxon>
        <taxon>Sordariomycetes</taxon>
        <taxon>Sordariomycetidae</taxon>
        <taxon>Ophiostomatales</taxon>
        <taxon>Ophiostomataceae</taxon>
        <taxon>Sporothrix</taxon>
    </lineage>
</organism>
<evidence type="ECO:0000313" key="3">
    <source>
        <dbReference type="Proteomes" id="UP000033710"/>
    </source>
</evidence>
<dbReference type="EMBL" id="AXCR01000010">
    <property type="protein sequence ID" value="KJR82326.1"/>
    <property type="molecule type" value="Genomic_DNA"/>
</dbReference>
<sequence>MHVRCGGVTLVLTRQTLHDRGGVTMTLERRQEAAESKLYGLEMGEMGRSRFTRDRYRGMQHALKRAVAVHSEGRPKRQLPSGRRRKRRINGRREEQKQGKSDEQGENGSGCIGGKCGNEQGTERARLLGGQGPTAFWVWAAGRGASRCLGGGPLRCNCAGLSVRRVKKVRRVGRKRDTKWKERFRLRYVDFFSPPQKPSLHNECTEYSRVLLRLHLKMDRPS</sequence>
<dbReference type="GeneID" id="27672187"/>
<proteinExistence type="predicted"/>
<evidence type="ECO:0000256" key="1">
    <source>
        <dbReference type="SAM" id="MobiDB-lite"/>
    </source>
</evidence>
<name>A0A0F2M2G2_SPOSC</name>
<reference evidence="2 3" key="1">
    <citation type="journal article" date="2014" name="BMC Genomics">
        <title>Comparative genomics of the major fungal agents of human and animal Sporotrichosis: Sporothrix schenckii and Sporothrix brasiliensis.</title>
        <authorList>
            <person name="Teixeira M.M."/>
            <person name="de Almeida L.G."/>
            <person name="Kubitschek-Barreira P."/>
            <person name="Alves F.L."/>
            <person name="Kioshima E.S."/>
            <person name="Abadio A.K."/>
            <person name="Fernandes L."/>
            <person name="Derengowski L.S."/>
            <person name="Ferreira K.S."/>
            <person name="Souza R.C."/>
            <person name="Ruiz J.C."/>
            <person name="de Andrade N.C."/>
            <person name="Paes H.C."/>
            <person name="Nicola A.M."/>
            <person name="Albuquerque P."/>
            <person name="Gerber A.L."/>
            <person name="Martins V.P."/>
            <person name="Peconick L.D."/>
            <person name="Neto A.V."/>
            <person name="Chaucanez C.B."/>
            <person name="Silva P.A."/>
            <person name="Cunha O.L."/>
            <person name="de Oliveira F.F."/>
            <person name="dos Santos T.C."/>
            <person name="Barros A.L."/>
            <person name="Soares M.A."/>
            <person name="de Oliveira L.M."/>
            <person name="Marini M.M."/>
            <person name="Villalobos-Duno H."/>
            <person name="Cunha M.M."/>
            <person name="de Hoog S."/>
            <person name="da Silveira J.F."/>
            <person name="Henrissat B."/>
            <person name="Nino-Vega G.A."/>
            <person name="Cisalpino P.S."/>
            <person name="Mora-Montes H.M."/>
            <person name="Almeida S.R."/>
            <person name="Stajich J.E."/>
            <person name="Lopes-Bezerra L.M."/>
            <person name="Vasconcelos A.T."/>
            <person name="Felipe M.S."/>
        </authorList>
    </citation>
    <scope>NUCLEOTIDE SEQUENCE [LARGE SCALE GENOMIC DNA]</scope>
    <source>
        <strain evidence="2 3">1099-18</strain>
    </source>
</reference>
<dbReference type="VEuPathDB" id="FungiDB:SPSK_10534"/>
<dbReference type="Proteomes" id="UP000033710">
    <property type="component" value="Unassembled WGS sequence"/>
</dbReference>
<comment type="caution">
    <text evidence="2">The sequence shown here is derived from an EMBL/GenBank/DDBJ whole genome shotgun (WGS) entry which is preliminary data.</text>
</comment>
<accession>A0A0F2M2G2</accession>
<gene>
    <name evidence="2" type="ORF">SPSK_10534</name>
</gene>